<organism evidence="5 6">
    <name type="scientific">Brevifollis gellanilyticus</name>
    <dbReference type="NCBI Taxonomy" id="748831"/>
    <lineage>
        <taxon>Bacteria</taxon>
        <taxon>Pseudomonadati</taxon>
        <taxon>Verrucomicrobiota</taxon>
        <taxon>Verrucomicrobiia</taxon>
        <taxon>Verrucomicrobiales</taxon>
        <taxon>Verrucomicrobiaceae</taxon>
    </lineage>
</organism>
<proteinExistence type="predicted"/>
<dbReference type="InterPro" id="IPR009091">
    <property type="entry name" value="RCC1/BLIP-II"/>
</dbReference>
<evidence type="ECO:0000259" key="3">
    <source>
        <dbReference type="Pfam" id="PF18676"/>
    </source>
</evidence>
<keyword evidence="2" id="KW-0677">Repeat</keyword>
<dbReference type="PANTHER" id="PTHR45982:SF1">
    <property type="entry name" value="REGULATOR OF CHROMOSOME CONDENSATION"/>
    <property type="match status" value="1"/>
</dbReference>
<reference evidence="5 6" key="1">
    <citation type="submission" date="2019-07" db="EMBL/GenBank/DDBJ databases">
        <title>Whole genome shotgun sequence of Brevifollis gellanilyticus NBRC 108608.</title>
        <authorList>
            <person name="Hosoyama A."/>
            <person name="Uohara A."/>
            <person name="Ohji S."/>
            <person name="Ichikawa N."/>
        </authorList>
    </citation>
    <scope>NUCLEOTIDE SEQUENCE [LARGE SCALE GENOMIC DNA]</scope>
    <source>
        <strain evidence="5 6">NBRC 108608</strain>
    </source>
</reference>
<dbReference type="PROSITE" id="PS50012">
    <property type="entry name" value="RCC1_3"/>
    <property type="match status" value="10"/>
</dbReference>
<sequence>MRCTAEGGEGKEEEQNVRNLAIFLSSRHYPGVRFFDFAPRFLLLSVIVLSVLPSSSLRAGEPQSITFTAIPDQLTTSGPVTLSASASSGLPVAFSIVSTPARATVTGDTLTLTGSAGSVTVKAVQAGNGAFDPAPPVFRTFVIGEASQRFVKVAAGYTHSAGIRADGTLWMWGMDGFTVQTYAPVQVGSGTQWSQVACGEFHTMGIQTDGSLWAMGWNIYGALGDGTTSTRLTPVRIGTANDWVQVACGQLHTLALRADGTLWGCGDNSRGQVGANSASHGLRQIGSATNWSQVSCGMRHTAAIRTDGTLWCWGDNFKAQLGNGSLGGLASSPTQMAGTRVWARVTCGVYHTVALDADGHLLSWGSNTYDQLGTGPGDSLSPALVPGGTDWATVVAGGYFTLAVKKNGTLWGWGANSSGQLGDGTRLQRQVPWLVDERGGVDMMACGTAHCLMVRGGLLFTWGRNRNGETGDTNTQSPGPATQFTSLPVAGVNHAIELRADGTLWGLGDNASGELANGTLVPVSTRIQIGSGSTWATLACGQSHTLAVRTDGTLWGWGSNFDDQLAQGPATHSSFSTPVQIGNEAVWESVSTSTSNTLAIRQDGTLWGWGSNDWGQLGLGSFSARDTPAQVSGGGVWKDVTCGHLHTVALREDGTLWTWGEGAFGRLGDGTLTTRSTPAQIAVGAKWKQISSGLNHTAALREDGTLWCWGSNFWGALGDGTTASRASPVQVGTGTDWVAVSCGGYHTLALKSDGSLWAWGDNGEGQAGTEDGGQHELPLRIGEGNVWSSLPKQQGRYSSYARSRDGTVWSFGRDGMQQLGKSTGPATSRSRCWPVAVGQSLLASGVPALVAASKPLSLPVTTESGLPVTYRVLSGPAVVEAGSLTATAPGTLELLAFLPGDESWMAAVPVCLQFTAQTGQQSIHFPALADRPASSGSFTLSASASSALPVTYRVVSGPATVSGNTMTLTGVTGTVVIEATQSGNAAWHAAEPVQVSFAATTLPVVTVAQSILFSPPASVVLAESPLVLAARASSGMAVNLTLISGPPGTALDSQTLIFSAPGTVKIRATQGGNASFLPAPAVDRTIQIKATPTAMTLLGLVQTYTSTPRAVRVVNAPVTPATIRYKTGTVWSNTPPTNAGSYTVEVVSGSVKKTATLVIQKAPLWVIPQDQVNFTGFVNPPLTYVYSGFLGGDTAASSVTRAPVISTTATKSSLGGVYPIRATGGASSNYQLLAAQGSLTVATLAGQYEALVYPYAYSQTNDGGSPDAKLEFTVSANSRTYSGKLTTALEKTPVRFSGEFPPMLYSQPLLPAQVSNVRGFGDVQVYFYGPNRIYNRYRIEFNVGQDGGVRSEVNADNFTGNSSASRRSRGFSGRRVGTFTGRPAVGNQGMSTVLLMPPYQSLGVPPAMIGYGHLSARTDAKGVMTLAGAMADGTRVTASLQPDATFGYRLYVQPFGAWANSFLGGLWLLQPHPDLPGRRYLPPLTSYLYGHKGGMLQFRAMIDPWLPPQAAKPGVPAISLSQRLALNPQSQALMVNYHALPEGLTVTGLPMSTSISATGALSVPNPNPRAWKLTVNPANGLVSGSFNVLQGTKSFTVPFQGILRQPPSTEAAETALMGGASALVPQLSGQSGGATTTQIIFGR</sequence>
<comment type="caution">
    <text evidence="5">The sequence shown here is derived from an EMBL/GenBank/DDBJ whole genome shotgun (WGS) entry which is preliminary data.</text>
</comment>
<evidence type="ECO:0000313" key="5">
    <source>
        <dbReference type="EMBL" id="GEP45935.1"/>
    </source>
</evidence>
<gene>
    <name evidence="5" type="ORF">BGE01nite_52260</name>
</gene>
<dbReference type="PANTHER" id="PTHR45982">
    <property type="entry name" value="REGULATOR OF CHROMOSOME CONDENSATION"/>
    <property type="match status" value="1"/>
</dbReference>
<dbReference type="Gene3D" id="3.30.160.710">
    <property type="match status" value="1"/>
</dbReference>
<dbReference type="PRINTS" id="PR00633">
    <property type="entry name" value="RCCNDNSATION"/>
</dbReference>
<dbReference type="InterPro" id="IPR041286">
    <property type="entry name" value="MBG_2"/>
</dbReference>
<name>A0A512MGS4_9BACT</name>
<keyword evidence="1" id="KW-0344">Guanine-nucleotide releasing factor</keyword>
<dbReference type="InterPro" id="IPR000408">
    <property type="entry name" value="Reg_chr_condens"/>
</dbReference>
<dbReference type="PROSITE" id="PS00626">
    <property type="entry name" value="RCC1_2"/>
    <property type="match status" value="8"/>
</dbReference>
<dbReference type="Pfam" id="PF00415">
    <property type="entry name" value="RCC1"/>
    <property type="match status" value="3"/>
</dbReference>
<feature type="domain" description="RCC1-like" evidence="4">
    <location>
        <begin position="190"/>
        <end position="476"/>
    </location>
</feature>
<dbReference type="Pfam" id="PF25390">
    <property type="entry name" value="WD40_RLD"/>
    <property type="match status" value="1"/>
</dbReference>
<dbReference type="GO" id="GO:0005085">
    <property type="term" value="F:guanyl-nucleotide exchange factor activity"/>
    <property type="evidence" value="ECO:0007669"/>
    <property type="project" value="TreeGrafter"/>
</dbReference>
<evidence type="ECO:0000256" key="2">
    <source>
        <dbReference type="ARBA" id="ARBA00022737"/>
    </source>
</evidence>
<evidence type="ECO:0000313" key="6">
    <source>
        <dbReference type="Proteomes" id="UP000321577"/>
    </source>
</evidence>
<dbReference type="InterPro" id="IPR051553">
    <property type="entry name" value="Ran_GTPase-activating"/>
</dbReference>
<dbReference type="Gene3D" id="2.130.10.30">
    <property type="entry name" value="Regulator of chromosome condensation 1/beta-lactamase-inhibitor protein II"/>
    <property type="match status" value="4"/>
</dbReference>
<dbReference type="Pfam" id="PF18676">
    <property type="entry name" value="MBG_2"/>
    <property type="match status" value="1"/>
</dbReference>
<evidence type="ECO:0000259" key="4">
    <source>
        <dbReference type="Pfam" id="PF25390"/>
    </source>
</evidence>
<dbReference type="EMBL" id="BKAG01000063">
    <property type="protein sequence ID" value="GEP45935.1"/>
    <property type="molecule type" value="Genomic_DNA"/>
</dbReference>
<dbReference type="SUPFAM" id="SSF50985">
    <property type="entry name" value="RCC1/BLIP-II"/>
    <property type="match status" value="3"/>
</dbReference>
<accession>A0A512MGS4</accession>
<dbReference type="GO" id="GO:0005737">
    <property type="term" value="C:cytoplasm"/>
    <property type="evidence" value="ECO:0007669"/>
    <property type="project" value="TreeGrafter"/>
</dbReference>
<keyword evidence="6" id="KW-1185">Reference proteome</keyword>
<dbReference type="Pfam" id="PF13540">
    <property type="entry name" value="RCC1_2"/>
    <property type="match status" value="2"/>
</dbReference>
<protein>
    <submittedName>
        <fullName evidence="5">Uncharacterized protein</fullName>
    </submittedName>
</protein>
<evidence type="ECO:0000256" key="1">
    <source>
        <dbReference type="ARBA" id="ARBA00022658"/>
    </source>
</evidence>
<dbReference type="InterPro" id="IPR058923">
    <property type="entry name" value="RCC1-like_dom"/>
</dbReference>
<feature type="domain" description="MBG" evidence="3">
    <location>
        <begin position="1166"/>
        <end position="1240"/>
    </location>
</feature>
<dbReference type="Proteomes" id="UP000321577">
    <property type="component" value="Unassembled WGS sequence"/>
</dbReference>